<name>A0A2A2JZ33_9BILA</name>
<keyword evidence="2" id="KW-1185">Reference proteome</keyword>
<evidence type="ECO:0000313" key="1">
    <source>
        <dbReference type="EMBL" id="PAV66882.1"/>
    </source>
</evidence>
<gene>
    <name evidence="1" type="ORF">WR25_00377</name>
</gene>
<dbReference type="Proteomes" id="UP000218231">
    <property type="component" value="Unassembled WGS sequence"/>
</dbReference>
<protein>
    <submittedName>
        <fullName evidence="1">Uncharacterized protein</fullName>
    </submittedName>
</protein>
<comment type="caution">
    <text evidence="1">The sequence shown here is derived from an EMBL/GenBank/DDBJ whole genome shotgun (WGS) entry which is preliminary data.</text>
</comment>
<proteinExistence type="predicted"/>
<reference evidence="1 2" key="1">
    <citation type="journal article" date="2017" name="Curr. Biol.">
        <title>Genome architecture and evolution of a unichromosomal asexual nematode.</title>
        <authorList>
            <person name="Fradin H."/>
            <person name="Zegar C."/>
            <person name="Gutwein M."/>
            <person name="Lucas J."/>
            <person name="Kovtun M."/>
            <person name="Corcoran D."/>
            <person name="Baugh L.R."/>
            <person name="Kiontke K."/>
            <person name="Gunsalus K."/>
            <person name="Fitch D.H."/>
            <person name="Piano F."/>
        </authorList>
    </citation>
    <scope>NUCLEOTIDE SEQUENCE [LARGE SCALE GENOMIC DNA]</scope>
    <source>
        <strain evidence="1">PF1309</strain>
    </source>
</reference>
<organism evidence="1 2">
    <name type="scientific">Diploscapter pachys</name>
    <dbReference type="NCBI Taxonomy" id="2018661"/>
    <lineage>
        <taxon>Eukaryota</taxon>
        <taxon>Metazoa</taxon>
        <taxon>Ecdysozoa</taxon>
        <taxon>Nematoda</taxon>
        <taxon>Chromadorea</taxon>
        <taxon>Rhabditida</taxon>
        <taxon>Rhabditina</taxon>
        <taxon>Rhabditomorpha</taxon>
        <taxon>Rhabditoidea</taxon>
        <taxon>Rhabditidae</taxon>
        <taxon>Diploscapter</taxon>
    </lineage>
</organism>
<evidence type="ECO:0000313" key="2">
    <source>
        <dbReference type="Proteomes" id="UP000218231"/>
    </source>
</evidence>
<dbReference type="AlphaFoldDB" id="A0A2A2JZ33"/>
<dbReference type="EMBL" id="LIAE01010027">
    <property type="protein sequence ID" value="PAV66882.1"/>
    <property type="molecule type" value="Genomic_DNA"/>
</dbReference>
<sequence>MEKLRGKYVESLTIVVVIQALDDNSFQADNQQKATDIEYNSCYWQSKTLSSYNHKAAQVLSAIKNATRNGTEYDSSSASAIL</sequence>
<accession>A0A2A2JZ33</accession>